<reference evidence="3" key="1">
    <citation type="journal article" date="2012" name="Science">
        <title>Fermentation, hydrogen, and sulfur metabolism in multiple uncultivated bacterial phyla.</title>
        <authorList>
            <person name="Wrighton K.C."/>
            <person name="Thomas B.C."/>
            <person name="Sharon I."/>
            <person name="Miller C.S."/>
            <person name="Castelle C.J."/>
            <person name="VerBerkmoes N.C."/>
            <person name="Wilkins M.J."/>
            <person name="Hettich R.L."/>
            <person name="Lipton M.S."/>
            <person name="Williams K.H."/>
            <person name="Long P.E."/>
            <person name="Banfield J.F."/>
        </authorList>
    </citation>
    <scope>NUCLEOTIDE SEQUENCE [LARGE SCALE GENOMIC DNA]</scope>
</reference>
<keyword evidence="1 3" id="KW-0436">Ligase</keyword>
<organism evidence="3">
    <name type="scientific">uncultured bacterium</name>
    <name type="common">gcode 4</name>
    <dbReference type="NCBI Taxonomy" id="1234023"/>
    <lineage>
        <taxon>Bacteria</taxon>
        <taxon>environmental samples</taxon>
    </lineage>
</organism>
<dbReference type="InterPro" id="IPR036621">
    <property type="entry name" value="Anticodon-bd_dom_sf"/>
</dbReference>
<feature type="non-terminal residue" evidence="3">
    <location>
        <position position="1"/>
    </location>
</feature>
<dbReference type="InterPro" id="IPR004154">
    <property type="entry name" value="Anticodon-bd"/>
</dbReference>
<dbReference type="Gene3D" id="3.40.50.800">
    <property type="entry name" value="Anticodon-binding domain"/>
    <property type="match status" value="1"/>
</dbReference>
<protein>
    <submittedName>
        <fullName evidence="3">Histidyl-tRNA synthetase</fullName>
    </submittedName>
</protein>
<comment type="caution">
    <text evidence="3">The sequence shown here is derived from an EMBL/GenBank/DDBJ whole genome shotgun (WGS) entry which is preliminary data.</text>
</comment>
<accession>K2A375</accession>
<sequence>AVPGVGFGMGAERLIETIMDNGIKLKNKDKTHIYFIQLGEEATKLVLPLDMEARTRGLNSLISLGTPSLKVQMKKANRLGAQYVAIIGIMEAKKGVCQLKDMVNGTQEEIPLGKLLDHLMVKIDVKSLDFYSPLKDFIIEEKKEILPQE</sequence>
<gene>
    <name evidence="3" type="ORF">ACD_71C00124G0001</name>
</gene>
<dbReference type="GO" id="GO:0004812">
    <property type="term" value="F:aminoacyl-tRNA ligase activity"/>
    <property type="evidence" value="ECO:0007669"/>
    <property type="project" value="UniProtKB-KW"/>
</dbReference>
<dbReference type="EMBL" id="AMFJ01028855">
    <property type="protein sequence ID" value="EKD44474.1"/>
    <property type="molecule type" value="Genomic_DNA"/>
</dbReference>
<dbReference type="AlphaFoldDB" id="K2A375"/>
<keyword evidence="1 3" id="KW-0030">Aminoacyl-tRNA synthetase</keyword>
<dbReference type="Pfam" id="PF03129">
    <property type="entry name" value="HGTP_anticodon"/>
    <property type="match status" value="1"/>
</dbReference>
<feature type="domain" description="Anticodon-binding" evidence="2">
    <location>
        <begin position="34"/>
        <end position="118"/>
    </location>
</feature>
<proteinExistence type="predicted"/>
<dbReference type="GO" id="GO:0006418">
    <property type="term" value="P:tRNA aminoacylation for protein translation"/>
    <property type="evidence" value="ECO:0007669"/>
    <property type="project" value="UniProtKB-ARBA"/>
</dbReference>
<evidence type="ECO:0000313" key="3">
    <source>
        <dbReference type="EMBL" id="EKD44474.1"/>
    </source>
</evidence>
<evidence type="ECO:0000256" key="1">
    <source>
        <dbReference type="ARBA" id="ARBA00023146"/>
    </source>
</evidence>
<evidence type="ECO:0000259" key="2">
    <source>
        <dbReference type="Pfam" id="PF03129"/>
    </source>
</evidence>
<name>K2A375_9BACT</name>
<dbReference type="SUPFAM" id="SSF52954">
    <property type="entry name" value="Class II aaRS ABD-related"/>
    <property type="match status" value="1"/>
</dbReference>